<dbReference type="PROSITE" id="PS51257">
    <property type="entry name" value="PROKAR_LIPOPROTEIN"/>
    <property type="match status" value="1"/>
</dbReference>
<dbReference type="EMBL" id="JAFGIX010000022">
    <property type="protein sequence ID" value="MBN1572410.1"/>
    <property type="molecule type" value="Genomic_DNA"/>
</dbReference>
<accession>A0A9D8KBJ5</accession>
<organism evidence="1 2">
    <name type="scientific">Candidatus Zymogenus saltonus</name>
    <dbReference type="NCBI Taxonomy" id="2844893"/>
    <lineage>
        <taxon>Bacteria</taxon>
        <taxon>Deltaproteobacteria</taxon>
        <taxon>Candidatus Zymogenia</taxon>
        <taxon>Candidatus Zymogeniales</taxon>
        <taxon>Candidatus Zymogenaceae</taxon>
        <taxon>Candidatus Zymogenus</taxon>
    </lineage>
</organism>
<gene>
    <name evidence="1" type="ORF">JW984_04355</name>
</gene>
<dbReference type="Proteomes" id="UP000809273">
    <property type="component" value="Unassembled WGS sequence"/>
</dbReference>
<evidence type="ECO:0000313" key="2">
    <source>
        <dbReference type="Proteomes" id="UP000809273"/>
    </source>
</evidence>
<dbReference type="AlphaFoldDB" id="A0A9D8KBJ5"/>
<evidence type="ECO:0000313" key="1">
    <source>
        <dbReference type="EMBL" id="MBN1572410.1"/>
    </source>
</evidence>
<sequence>MKKGIFTSLTALTLILIAILSVKALSNTVTIVFSCDTYGDVLPCV</sequence>
<proteinExistence type="predicted"/>
<name>A0A9D8KBJ5_9DELT</name>
<comment type="caution">
    <text evidence="1">The sequence shown here is derived from an EMBL/GenBank/DDBJ whole genome shotgun (WGS) entry which is preliminary data.</text>
</comment>
<reference evidence="1" key="1">
    <citation type="journal article" date="2021" name="Environ. Microbiol.">
        <title>Genomic characterization of three novel Desulfobacterota classes expand the metabolic and phylogenetic diversity of the phylum.</title>
        <authorList>
            <person name="Murphy C.L."/>
            <person name="Biggerstaff J."/>
            <person name="Eichhorn A."/>
            <person name="Ewing E."/>
            <person name="Shahan R."/>
            <person name="Soriano D."/>
            <person name="Stewart S."/>
            <person name="VanMol K."/>
            <person name="Walker R."/>
            <person name="Walters P."/>
            <person name="Elshahed M.S."/>
            <person name="Youssef N.H."/>
        </authorList>
    </citation>
    <scope>NUCLEOTIDE SEQUENCE</scope>
    <source>
        <strain evidence="1">Zod_Metabat.24</strain>
    </source>
</reference>
<reference evidence="1" key="2">
    <citation type="submission" date="2021-01" db="EMBL/GenBank/DDBJ databases">
        <authorList>
            <person name="Hahn C.R."/>
            <person name="Youssef N.H."/>
            <person name="Elshahed M."/>
        </authorList>
    </citation>
    <scope>NUCLEOTIDE SEQUENCE</scope>
    <source>
        <strain evidence="1">Zod_Metabat.24</strain>
    </source>
</reference>
<protein>
    <submittedName>
        <fullName evidence="1">Uncharacterized protein</fullName>
    </submittedName>
</protein>